<proteinExistence type="predicted"/>
<organism evidence="2 3">
    <name type="scientific">Stylonychia lemnae</name>
    <name type="common">Ciliate</name>
    <dbReference type="NCBI Taxonomy" id="5949"/>
    <lineage>
        <taxon>Eukaryota</taxon>
        <taxon>Sar</taxon>
        <taxon>Alveolata</taxon>
        <taxon>Ciliophora</taxon>
        <taxon>Intramacronucleata</taxon>
        <taxon>Spirotrichea</taxon>
        <taxon>Stichotrichia</taxon>
        <taxon>Sporadotrichida</taxon>
        <taxon>Oxytrichidae</taxon>
        <taxon>Stylonychinae</taxon>
        <taxon>Stylonychia</taxon>
    </lineage>
</organism>
<dbReference type="Proteomes" id="UP000039865">
    <property type="component" value="Unassembled WGS sequence"/>
</dbReference>
<reference evidence="2 3" key="1">
    <citation type="submission" date="2014-06" db="EMBL/GenBank/DDBJ databases">
        <authorList>
            <person name="Swart Estienne"/>
        </authorList>
    </citation>
    <scope>NUCLEOTIDE SEQUENCE [LARGE SCALE GENOMIC DNA]</scope>
    <source>
        <strain evidence="2 3">130c</strain>
    </source>
</reference>
<feature type="region of interest" description="Disordered" evidence="1">
    <location>
        <begin position="296"/>
        <end position="330"/>
    </location>
</feature>
<dbReference type="EMBL" id="CCKQ01019015">
    <property type="protein sequence ID" value="CDW91020.1"/>
    <property type="molecule type" value="Genomic_DNA"/>
</dbReference>
<keyword evidence="3" id="KW-1185">Reference proteome</keyword>
<protein>
    <submittedName>
        <fullName evidence="2">Uncharacterized protein</fullName>
    </submittedName>
</protein>
<name>A0A078B926_STYLE</name>
<dbReference type="AlphaFoldDB" id="A0A078B926"/>
<sequence>MIKKQQAIEQKYWDKLIKRVETNKTNCSLDSDKIEEIDELQQMRLKLYEQKLEIGQNYLSHQVPRKQVSDMKQQMLNAKNYKSKINIRRLTTQLNQKQLQEQLKDENDDYLQKLINGDRDQINQQNRAKFMRSNSQLDKYQRKLKEGKNSLLQVMLGDLDHNKSKKQVADLIVKFDMRLDRAKALRNYSLSTAMVSQFGDGSAYTFYKTGQMFSLQNGVSLNKEKKRQEELQELETFREKIQKQIEDQKLQQLQRALTGQSKDEKRSTLNKTLSWSKRFSQLKTIENIRRQSSVSSDFNATKSSLERDKSMASKHHSKSSLSNSSKANSLQKSKNKVVFASIVDEKDKQDKVVLLEQIHEIVQDRFDSQNRPQHQSSKFQIPIPARQSGKKRLKLNKSKQCAKLMRAINQMSKTTLTLRS</sequence>
<evidence type="ECO:0000313" key="2">
    <source>
        <dbReference type="EMBL" id="CDW91020.1"/>
    </source>
</evidence>
<evidence type="ECO:0000313" key="3">
    <source>
        <dbReference type="Proteomes" id="UP000039865"/>
    </source>
</evidence>
<gene>
    <name evidence="2" type="primary">Contig14164.g15091</name>
    <name evidence="2" type="ORF">STYLEM_20168</name>
</gene>
<feature type="compositionally biased region" description="Low complexity" evidence="1">
    <location>
        <begin position="319"/>
        <end position="330"/>
    </location>
</feature>
<accession>A0A078B926</accession>
<evidence type="ECO:0000256" key="1">
    <source>
        <dbReference type="SAM" id="MobiDB-lite"/>
    </source>
</evidence>
<dbReference type="InParanoid" id="A0A078B926"/>